<comment type="subunit">
    <text evidence="9">Forms a cyclic heterotetrameric complex composed of two molecules of XerC and two molecules of XerD.</text>
</comment>
<dbReference type="CDD" id="cd00798">
    <property type="entry name" value="INT_XerDC_C"/>
    <property type="match status" value="1"/>
</dbReference>
<dbReference type="GO" id="GO:0005737">
    <property type="term" value="C:cytoplasm"/>
    <property type="evidence" value="ECO:0007669"/>
    <property type="project" value="UniProtKB-SubCell"/>
</dbReference>
<evidence type="ECO:0000256" key="8">
    <source>
        <dbReference type="ARBA" id="ARBA00023306"/>
    </source>
</evidence>
<evidence type="ECO:0000256" key="4">
    <source>
        <dbReference type="ARBA" id="ARBA00022829"/>
    </source>
</evidence>
<gene>
    <name evidence="9" type="primary">xerC</name>
    <name evidence="12" type="ORF">GH975_01680</name>
</gene>
<keyword evidence="13" id="KW-1185">Reference proteome</keyword>
<dbReference type="InterPro" id="IPR011010">
    <property type="entry name" value="DNA_brk_join_enz"/>
</dbReference>
<dbReference type="PROSITE" id="PS51898">
    <property type="entry name" value="TYR_RECOMBINASE"/>
    <property type="match status" value="1"/>
</dbReference>
<feature type="active site" evidence="9">
    <location>
        <position position="230"/>
    </location>
</feature>
<dbReference type="Proteomes" id="UP000388235">
    <property type="component" value="Chromosome"/>
</dbReference>
<dbReference type="KEGG" id="llp:GH975_01680"/>
<dbReference type="PANTHER" id="PTHR30349">
    <property type="entry name" value="PHAGE INTEGRASE-RELATED"/>
    <property type="match status" value="1"/>
</dbReference>
<organism evidence="12 13">
    <name type="scientific">Litorivicinus lipolyticus</name>
    <dbReference type="NCBI Taxonomy" id="418701"/>
    <lineage>
        <taxon>Bacteria</taxon>
        <taxon>Pseudomonadati</taxon>
        <taxon>Pseudomonadota</taxon>
        <taxon>Gammaproteobacteria</taxon>
        <taxon>Oceanospirillales</taxon>
        <taxon>Litorivicinaceae</taxon>
        <taxon>Litorivicinus</taxon>
    </lineage>
</organism>
<evidence type="ECO:0000259" key="11">
    <source>
        <dbReference type="PROSITE" id="PS51900"/>
    </source>
</evidence>
<proteinExistence type="inferred from homology"/>
<dbReference type="InterPro" id="IPR004107">
    <property type="entry name" value="Integrase_SAM-like_N"/>
</dbReference>
<keyword evidence="5 9" id="KW-0229">DNA integration</keyword>
<evidence type="ECO:0000256" key="3">
    <source>
        <dbReference type="ARBA" id="ARBA00022618"/>
    </source>
</evidence>
<dbReference type="InterPro" id="IPR010998">
    <property type="entry name" value="Integrase_recombinase_N"/>
</dbReference>
<protein>
    <recommendedName>
        <fullName evidence="9">Tyrosine recombinase XerC</fullName>
    </recommendedName>
</protein>
<dbReference type="HAMAP" id="MF_01808">
    <property type="entry name" value="Recomb_XerC_XerD"/>
    <property type="match status" value="1"/>
</dbReference>
<feature type="active site" description="O-(3'-phospho-DNA)-tyrosine intermediate" evidence="9">
    <location>
        <position position="265"/>
    </location>
</feature>
<dbReference type="InterPro" id="IPR002104">
    <property type="entry name" value="Integrase_catalytic"/>
</dbReference>
<sequence length="288" mass="31932">MNTARAVAQWLDQLSHSQARATTTLNAYARDLASLPDIPLAQLDGEHVRRWTHRARSQGLSPASLARRLSALRSFAKYARQREWISHDPCAGIRAPKAGRKLPDTLSVDDAQALLQAGDGSPIERRDQALWELLYGSGLRLSEVAGLRLGDVDLTQRLARVTGKGNKTRMAPLTRPAARALQAWLDVRPSAGSDAMFCTPRGPALSTRQIQRRLKQRALRTLGNQAVHPHQLRHAFATHLLEGSGDLRAVQELLGHAHLSTTQVYTHLDFDHLAQAYDHAHPRARRKS</sequence>
<dbReference type="InterPro" id="IPR050090">
    <property type="entry name" value="Tyrosine_recombinase_XerCD"/>
</dbReference>
<dbReference type="OrthoDB" id="9801717at2"/>
<evidence type="ECO:0000256" key="6">
    <source>
        <dbReference type="ARBA" id="ARBA00023125"/>
    </source>
</evidence>
<keyword evidence="2 9" id="KW-0963">Cytoplasm</keyword>
<dbReference type="Pfam" id="PF00589">
    <property type="entry name" value="Phage_integrase"/>
    <property type="match status" value="1"/>
</dbReference>
<keyword evidence="3 9" id="KW-0132">Cell division</keyword>
<dbReference type="SUPFAM" id="SSF56349">
    <property type="entry name" value="DNA breaking-rejoining enzymes"/>
    <property type="match status" value="1"/>
</dbReference>
<feature type="domain" description="Core-binding (CB)" evidence="11">
    <location>
        <begin position="1"/>
        <end position="80"/>
    </location>
</feature>
<dbReference type="AlphaFoldDB" id="A0A5Q2QAN4"/>
<feature type="active site" evidence="9">
    <location>
        <position position="233"/>
    </location>
</feature>
<dbReference type="RefSeq" id="WP_153712845.1">
    <property type="nucleotide sequence ID" value="NZ_CP045871.1"/>
</dbReference>
<dbReference type="GO" id="GO:0003677">
    <property type="term" value="F:DNA binding"/>
    <property type="evidence" value="ECO:0007669"/>
    <property type="project" value="UniProtKB-UniRule"/>
</dbReference>
<comment type="subcellular location">
    <subcellularLocation>
        <location evidence="1 9">Cytoplasm</location>
    </subcellularLocation>
</comment>
<keyword evidence="8 9" id="KW-0131">Cell cycle</keyword>
<name>A0A5Q2QAN4_9GAMM</name>
<comment type="similarity">
    <text evidence="9">Belongs to the 'phage' integrase family. XerC subfamily.</text>
</comment>
<evidence type="ECO:0000256" key="2">
    <source>
        <dbReference type="ARBA" id="ARBA00022490"/>
    </source>
</evidence>
<dbReference type="Pfam" id="PF02899">
    <property type="entry name" value="Phage_int_SAM_1"/>
    <property type="match status" value="1"/>
</dbReference>
<evidence type="ECO:0000256" key="9">
    <source>
        <dbReference type="HAMAP-Rule" id="MF_01808"/>
    </source>
</evidence>
<keyword evidence="6 9" id="KW-0238">DNA-binding</keyword>
<evidence type="ECO:0000256" key="7">
    <source>
        <dbReference type="ARBA" id="ARBA00023172"/>
    </source>
</evidence>
<dbReference type="InterPro" id="IPR023009">
    <property type="entry name" value="Tyrosine_recombinase_XerC/XerD"/>
</dbReference>
<evidence type="ECO:0000259" key="10">
    <source>
        <dbReference type="PROSITE" id="PS51898"/>
    </source>
</evidence>
<accession>A0A5Q2QAN4</accession>
<dbReference type="GO" id="GO:0007059">
    <property type="term" value="P:chromosome segregation"/>
    <property type="evidence" value="ECO:0007669"/>
    <property type="project" value="UniProtKB-UniRule"/>
</dbReference>
<dbReference type="GO" id="GO:0051301">
    <property type="term" value="P:cell division"/>
    <property type="evidence" value="ECO:0007669"/>
    <property type="project" value="UniProtKB-KW"/>
</dbReference>
<dbReference type="PANTHER" id="PTHR30349:SF81">
    <property type="entry name" value="TYROSINE RECOMBINASE XERC"/>
    <property type="match status" value="1"/>
</dbReference>
<evidence type="ECO:0000256" key="5">
    <source>
        <dbReference type="ARBA" id="ARBA00022908"/>
    </source>
</evidence>
<dbReference type="GO" id="GO:0009037">
    <property type="term" value="F:tyrosine-based site-specific recombinase activity"/>
    <property type="evidence" value="ECO:0007669"/>
    <property type="project" value="UniProtKB-UniRule"/>
</dbReference>
<dbReference type="Gene3D" id="1.10.150.130">
    <property type="match status" value="1"/>
</dbReference>
<dbReference type="EMBL" id="CP045871">
    <property type="protein sequence ID" value="QGG79341.1"/>
    <property type="molecule type" value="Genomic_DNA"/>
</dbReference>
<feature type="active site" evidence="9">
    <location>
        <position position="256"/>
    </location>
</feature>
<evidence type="ECO:0000313" key="12">
    <source>
        <dbReference type="EMBL" id="QGG79341.1"/>
    </source>
</evidence>
<keyword evidence="7 9" id="KW-0233">DNA recombination</keyword>
<feature type="domain" description="Tyr recombinase" evidence="10">
    <location>
        <begin position="101"/>
        <end position="278"/>
    </location>
</feature>
<evidence type="ECO:0000313" key="13">
    <source>
        <dbReference type="Proteomes" id="UP000388235"/>
    </source>
</evidence>
<dbReference type="InterPro" id="IPR044068">
    <property type="entry name" value="CB"/>
</dbReference>
<comment type="function">
    <text evidence="9">Site-specific tyrosine recombinase, which acts by catalyzing the cutting and rejoining of the recombining DNA molecules. The XerC-XerD complex is essential to convert dimers of the bacterial chromosome into monomers to permit their segregation at cell division. It also contributes to the segregational stability of plasmids.</text>
</comment>
<evidence type="ECO:0000256" key="1">
    <source>
        <dbReference type="ARBA" id="ARBA00004496"/>
    </source>
</evidence>
<dbReference type="Gene3D" id="1.10.443.10">
    <property type="entry name" value="Intergrase catalytic core"/>
    <property type="match status" value="1"/>
</dbReference>
<keyword evidence="4 9" id="KW-0159">Chromosome partition</keyword>
<dbReference type="PROSITE" id="PS51900">
    <property type="entry name" value="CB"/>
    <property type="match status" value="1"/>
</dbReference>
<feature type="active site" evidence="9">
    <location>
        <position position="140"/>
    </location>
</feature>
<feature type="active site" evidence="9">
    <location>
        <position position="164"/>
    </location>
</feature>
<dbReference type="InterPro" id="IPR013762">
    <property type="entry name" value="Integrase-like_cat_sf"/>
</dbReference>
<reference evidence="12 13" key="1">
    <citation type="submission" date="2019-11" db="EMBL/GenBank/DDBJ databases">
        <authorList>
            <person name="Khan S.A."/>
            <person name="Jeon C.O."/>
            <person name="Chun B.H."/>
        </authorList>
    </citation>
    <scope>NUCLEOTIDE SEQUENCE [LARGE SCALE GENOMIC DNA]</scope>
    <source>
        <strain evidence="12 13">IMCC 1097</strain>
    </source>
</reference>
<dbReference type="GO" id="GO:0006313">
    <property type="term" value="P:DNA transposition"/>
    <property type="evidence" value="ECO:0007669"/>
    <property type="project" value="UniProtKB-UniRule"/>
</dbReference>